<protein>
    <submittedName>
        <fullName evidence="2">Uncharacterized protein</fullName>
    </submittedName>
</protein>
<dbReference type="EMBL" id="JH767201">
    <property type="protein sequence ID" value="EQC27900.1"/>
    <property type="molecule type" value="Genomic_DNA"/>
</dbReference>
<dbReference type="GeneID" id="19955048"/>
<dbReference type="InParanoid" id="T0Q3C0"/>
<keyword evidence="1" id="KW-0472">Membrane</keyword>
<evidence type="ECO:0000313" key="2">
    <source>
        <dbReference type="EMBL" id="EQC27900.1"/>
    </source>
</evidence>
<name>T0Q3C0_SAPDV</name>
<sequence>MMDWVAFRSSWVAHFNDHANKPPLIDAINDLDAPWLRHTVCSNLALFGLFLGVYRPRHLEKIVVAWVVSAMGLALADTLGVPADFRVPLTQLLAATVALHARFGYFIVFWLQNASVMLHFLPSSMSSPHRDAAALLYGAGFVFYGRNSVGAGLKAMERYAPALVAVGLILLSVLAYVGPLSKPVLLAVVCSIAVPLLVRPYQDDRAQRAKKHD</sequence>
<gene>
    <name evidence="2" type="ORF">SDRG_14321</name>
</gene>
<feature type="transmembrane region" description="Helical" evidence="1">
    <location>
        <begin position="63"/>
        <end position="83"/>
    </location>
</feature>
<feature type="transmembrane region" description="Helical" evidence="1">
    <location>
        <begin position="184"/>
        <end position="201"/>
    </location>
</feature>
<evidence type="ECO:0000313" key="3">
    <source>
        <dbReference type="Proteomes" id="UP000030762"/>
    </source>
</evidence>
<dbReference type="RefSeq" id="XP_008618665.1">
    <property type="nucleotide sequence ID" value="XM_008620443.1"/>
</dbReference>
<reference evidence="2 3" key="1">
    <citation type="submission" date="2012-04" db="EMBL/GenBank/DDBJ databases">
        <title>The Genome Sequence of Saprolegnia declina VS20.</title>
        <authorList>
            <consortium name="The Broad Institute Genome Sequencing Platform"/>
            <person name="Russ C."/>
            <person name="Nusbaum C."/>
            <person name="Tyler B."/>
            <person name="van West P."/>
            <person name="Dieguez-Uribeondo J."/>
            <person name="de Bruijn I."/>
            <person name="Tripathy S."/>
            <person name="Jiang R."/>
            <person name="Young S.K."/>
            <person name="Zeng Q."/>
            <person name="Gargeya S."/>
            <person name="Fitzgerald M."/>
            <person name="Haas B."/>
            <person name="Abouelleil A."/>
            <person name="Alvarado L."/>
            <person name="Arachchi H.M."/>
            <person name="Berlin A."/>
            <person name="Chapman S.B."/>
            <person name="Goldberg J."/>
            <person name="Griggs A."/>
            <person name="Gujja S."/>
            <person name="Hansen M."/>
            <person name="Howarth C."/>
            <person name="Imamovic A."/>
            <person name="Larimer J."/>
            <person name="McCowen C."/>
            <person name="Montmayeur A."/>
            <person name="Murphy C."/>
            <person name="Neiman D."/>
            <person name="Pearson M."/>
            <person name="Priest M."/>
            <person name="Roberts A."/>
            <person name="Saif S."/>
            <person name="Shea T."/>
            <person name="Sisk P."/>
            <person name="Sykes S."/>
            <person name="Wortman J."/>
            <person name="Nusbaum C."/>
            <person name="Birren B."/>
        </authorList>
    </citation>
    <scope>NUCLEOTIDE SEQUENCE [LARGE SCALE GENOMIC DNA]</scope>
    <source>
        <strain evidence="2 3">VS20</strain>
    </source>
</reference>
<accession>T0Q3C0</accession>
<feature type="transmembrane region" description="Helical" evidence="1">
    <location>
        <begin position="35"/>
        <end position="54"/>
    </location>
</feature>
<proteinExistence type="predicted"/>
<dbReference type="VEuPathDB" id="FungiDB:SDRG_14321"/>
<organism evidence="2 3">
    <name type="scientific">Saprolegnia diclina (strain VS20)</name>
    <dbReference type="NCBI Taxonomy" id="1156394"/>
    <lineage>
        <taxon>Eukaryota</taxon>
        <taxon>Sar</taxon>
        <taxon>Stramenopiles</taxon>
        <taxon>Oomycota</taxon>
        <taxon>Saprolegniomycetes</taxon>
        <taxon>Saprolegniales</taxon>
        <taxon>Saprolegniaceae</taxon>
        <taxon>Saprolegnia</taxon>
    </lineage>
</organism>
<evidence type="ECO:0000256" key="1">
    <source>
        <dbReference type="SAM" id="Phobius"/>
    </source>
</evidence>
<keyword evidence="3" id="KW-1185">Reference proteome</keyword>
<feature type="transmembrane region" description="Helical" evidence="1">
    <location>
        <begin position="159"/>
        <end position="178"/>
    </location>
</feature>
<dbReference type="Proteomes" id="UP000030762">
    <property type="component" value="Unassembled WGS sequence"/>
</dbReference>
<keyword evidence="1" id="KW-1133">Transmembrane helix</keyword>
<dbReference type="AlphaFoldDB" id="T0Q3C0"/>
<keyword evidence="1" id="KW-0812">Transmembrane</keyword>